<feature type="compositionally biased region" description="Polar residues" evidence="2">
    <location>
        <begin position="461"/>
        <end position="470"/>
    </location>
</feature>
<dbReference type="GeneID" id="115827900"/>
<dbReference type="FunCoup" id="A0A6J2WTT7">
    <property type="interactions" value="366"/>
</dbReference>
<evidence type="ECO:0000256" key="2">
    <source>
        <dbReference type="SAM" id="MobiDB-lite"/>
    </source>
</evidence>
<dbReference type="GO" id="GO:2000146">
    <property type="term" value="P:negative regulation of cell motility"/>
    <property type="evidence" value="ECO:0007669"/>
    <property type="project" value="TreeGrafter"/>
</dbReference>
<feature type="region of interest" description="Disordered" evidence="2">
    <location>
        <begin position="509"/>
        <end position="530"/>
    </location>
</feature>
<name>A0A6J2WTT7_CHACN</name>
<dbReference type="RefSeq" id="XP_030647661.1">
    <property type="nucleotide sequence ID" value="XM_030791801.1"/>
</dbReference>
<dbReference type="CTD" id="202243"/>
<feature type="coiled-coil region" evidence="1">
    <location>
        <begin position="213"/>
        <end position="247"/>
    </location>
</feature>
<keyword evidence="3" id="KW-1185">Reference proteome</keyword>
<organism evidence="3 4">
    <name type="scientific">Chanos chanos</name>
    <name type="common">Milkfish</name>
    <name type="synonym">Mugil chanos</name>
    <dbReference type="NCBI Taxonomy" id="29144"/>
    <lineage>
        <taxon>Eukaryota</taxon>
        <taxon>Metazoa</taxon>
        <taxon>Chordata</taxon>
        <taxon>Craniata</taxon>
        <taxon>Vertebrata</taxon>
        <taxon>Euteleostomi</taxon>
        <taxon>Actinopterygii</taxon>
        <taxon>Neopterygii</taxon>
        <taxon>Teleostei</taxon>
        <taxon>Ostariophysi</taxon>
        <taxon>Gonorynchiformes</taxon>
        <taxon>Chanidae</taxon>
        <taxon>Chanos</taxon>
    </lineage>
</organism>
<gene>
    <name evidence="4" type="primary">ccdc125</name>
</gene>
<dbReference type="GO" id="GO:0005737">
    <property type="term" value="C:cytoplasm"/>
    <property type="evidence" value="ECO:0007669"/>
    <property type="project" value="TreeGrafter"/>
</dbReference>
<dbReference type="PANTHER" id="PTHR28616">
    <property type="entry name" value="COILED-COIL DOMAIN-CONTAINING PROTEIN 125"/>
    <property type="match status" value="1"/>
</dbReference>
<evidence type="ECO:0000256" key="1">
    <source>
        <dbReference type="SAM" id="Coils"/>
    </source>
</evidence>
<proteinExistence type="predicted"/>
<accession>A0A6J2WTT7</accession>
<feature type="compositionally biased region" description="Basic and acidic residues" evidence="2">
    <location>
        <begin position="450"/>
        <end position="460"/>
    </location>
</feature>
<evidence type="ECO:0000313" key="4">
    <source>
        <dbReference type="RefSeq" id="XP_030647661.1"/>
    </source>
</evidence>
<dbReference type="PANTHER" id="PTHR28616:SF1">
    <property type="entry name" value="COILED-COIL DOMAIN-CONTAINING PROTEIN 125"/>
    <property type="match status" value="1"/>
</dbReference>
<evidence type="ECO:0000313" key="3">
    <source>
        <dbReference type="Proteomes" id="UP000504632"/>
    </source>
</evidence>
<dbReference type="InParanoid" id="A0A6J2WTT7"/>
<dbReference type="GO" id="GO:0035024">
    <property type="term" value="P:negative regulation of Rho protein signal transduction"/>
    <property type="evidence" value="ECO:0007669"/>
    <property type="project" value="TreeGrafter"/>
</dbReference>
<dbReference type="AlphaFoldDB" id="A0A6J2WTT7"/>
<keyword evidence="1" id="KW-0175">Coiled coil</keyword>
<protein>
    <submittedName>
        <fullName evidence="4">Coiled-coil domain-containing protein 125</fullName>
    </submittedName>
</protein>
<feature type="compositionally biased region" description="Basic and acidic residues" evidence="2">
    <location>
        <begin position="517"/>
        <end position="530"/>
    </location>
</feature>
<feature type="coiled-coil region" evidence="1">
    <location>
        <begin position="112"/>
        <end position="139"/>
    </location>
</feature>
<feature type="region of interest" description="Disordered" evidence="2">
    <location>
        <begin position="1"/>
        <end position="47"/>
    </location>
</feature>
<reference evidence="4" key="1">
    <citation type="submission" date="2025-08" db="UniProtKB">
        <authorList>
            <consortium name="RefSeq"/>
        </authorList>
    </citation>
    <scope>IDENTIFICATION</scope>
</reference>
<dbReference type="OrthoDB" id="9939852at2759"/>
<feature type="region of interest" description="Disordered" evidence="2">
    <location>
        <begin position="428"/>
        <end position="491"/>
    </location>
</feature>
<sequence length="530" mass="60012">MMQGNGDPPADGSPLFPREDDMSEGDLGDGGMGGRPTQHRDRTQRSRIWSKGDFVELPHQMVFHKRPSEASVPFTWTSCGGMYAVFRQELDGQRLSTRLVGRKSESFLDDSSEALQKRLQEVTEEVELLRSELEVTHRHLQGKHEALRILQGQAILDKATSHTKILLQRSEERTKALEKEVNALQWEITFNQVQFKNVEQSWRINYERICAENKTLTKTLEERTRELQELREENSSLSRQCLELLAMLSVRDRTDFQRTQPPNTTRGERSALELAVFGACECFPKVGEPCPCAQRAAASRKQVLKLTQELDTQRKRAEEAFVMADAFRIAFEQQLRRGSENVLRLAETDRHRPHSQSLEHGKQGSVAQRLKGLLPSAREGKIPEDTLLRLLDLLSDKEEALAHQRKVSYMLARSAEELEKRLQTQLNGGDCVHKNTGREGNADASPNGVTDKRTDKDTRANTRTVASNHVSLDPETDRVSPGPPESVRVSLSNDQGNVLEDLNIQKCQNCVSSQPPNEKREVISEHEQEG</sequence>
<dbReference type="InterPro" id="IPR034608">
    <property type="entry name" value="CCDC125"/>
</dbReference>
<feature type="compositionally biased region" description="Basic and acidic residues" evidence="2">
    <location>
        <begin position="431"/>
        <end position="441"/>
    </location>
</feature>
<dbReference type="Proteomes" id="UP000504632">
    <property type="component" value="Chromosome 14"/>
</dbReference>